<evidence type="ECO:0000313" key="1">
    <source>
        <dbReference type="EMBL" id="MCM2372849.1"/>
    </source>
</evidence>
<reference evidence="1 2" key="1">
    <citation type="journal article" date="2022" name="Syst. Appl. Microbiol.">
        <title>Rhodopirellula aestuarii sp. nov., a novel member of the genus Rhodopirellula isolated from brackish sediments collected in the Tagus River estuary, Portugal.</title>
        <authorList>
            <person name="Vitorino I.R."/>
            <person name="Klimek D."/>
            <person name="Calusinska M."/>
            <person name="Lobo-da-Cunha A."/>
            <person name="Vasconcelos V."/>
            <person name="Lage O.M."/>
        </authorList>
    </citation>
    <scope>NUCLEOTIDE SEQUENCE [LARGE SCALE GENOMIC DNA]</scope>
    <source>
        <strain evidence="1 2">ICT_H3.1</strain>
    </source>
</reference>
<dbReference type="RefSeq" id="WP_250930484.1">
    <property type="nucleotide sequence ID" value="NZ_JAMQBK010000056.1"/>
</dbReference>
<name>A0ABT0U838_9BACT</name>
<sequence length="61" mass="6426">MPPIDILPVTKKKVPLFGGMARRYSISGKQARCAAWKKAICGDFCVDTSGVNAAADARDAG</sequence>
<dbReference type="EMBL" id="JAMQBK010000056">
    <property type="protein sequence ID" value="MCM2372849.1"/>
    <property type="molecule type" value="Genomic_DNA"/>
</dbReference>
<evidence type="ECO:0000313" key="2">
    <source>
        <dbReference type="Proteomes" id="UP001202961"/>
    </source>
</evidence>
<organism evidence="1 2">
    <name type="scientific">Aporhodopirellula aestuarii</name>
    <dbReference type="NCBI Taxonomy" id="2950107"/>
    <lineage>
        <taxon>Bacteria</taxon>
        <taxon>Pseudomonadati</taxon>
        <taxon>Planctomycetota</taxon>
        <taxon>Planctomycetia</taxon>
        <taxon>Pirellulales</taxon>
        <taxon>Pirellulaceae</taxon>
        <taxon>Aporhodopirellula</taxon>
    </lineage>
</organism>
<comment type="caution">
    <text evidence="1">The sequence shown here is derived from an EMBL/GenBank/DDBJ whole genome shotgun (WGS) entry which is preliminary data.</text>
</comment>
<dbReference type="Proteomes" id="UP001202961">
    <property type="component" value="Unassembled WGS sequence"/>
</dbReference>
<keyword evidence="2" id="KW-1185">Reference proteome</keyword>
<accession>A0ABT0U838</accession>
<protein>
    <submittedName>
        <fullName evidence="1">Uncharacterized protein</fullName>
    </submittedName>
</protein>
<gene>
    <name evidence="1" type="ORF">NB063_19725</name>
</gene>
<proteinExistence type="predicted"/>